<comment type="caution">
    <text evidence="1">The sequence shown here is derived from an EMBL/GenBank/DDBJ whole genome shotgun (WGS) entry which is preliminary data.</text>
</comment>
<gene>
    <name evidence="1" type="ORF">GCM10010439_33600</name>
</gene>
<dbReference type="Gene3D" id="3.30.1330.40">
    <property type="entry name" value="RutC-like"/>
    <property type="match status" value="1"/>
</dbReference>
<name>A0ABN3UA35_9ACTN</name>
<dbReference type="InterPro" id="IPR038743">
    <property type="entry name" value="YjgH-like"/>
</dbReference>
<evidence type="ECO:0000313" key="2">
    <source>
        <dbReference type="Proteomes" id="UP001501842"/>
    </source>
</evidence>
<dbReference type="PANTHER" id="PTHR11803">
    <property type="entry name" value="2-IMINOBUTANOATE/2-IMINOPROPANOATE DEAMINASE RIDA"/>
    <property type="match status" value="1"/>
</dbReference>
<dbReference type="Pfam" id="PF01042">
    <property type="entry name" value="Ribonuc_L-PSP"/>
    <property type="match status" value="1"/>
</dbReference>
<dbReference type="Proteomes" id="UP001501842">
    <property type="component" value="Unassembled WGS sequence"/>
</dbReference>
<protein>
    <submittedName>
        <fullName evidence="1">RidA family protein</fullName>
    </submittedName>
</protein>
<dbReference type="PANTHER" id="PTHR11803:SF44">
    <property type="entry name" value="RUTC FAMILY PROTEIN YJGH"/>
    <property type="match status" value="1"/>
</dbReference>
<accession>A0ABN3UA35</accession>
<dbReference type="CDD" id="cd02198">
    <property type="entry name" value="YjgH_like"/>
    <property type="match status" value="1"/>
</dbReference>
<dbReference type="InterPro" id="IPR035959">
    <property type="entry name" value="RutC-like_sf"/>
</dbReference>
<dbReference type="EMBL" id="BAAATZ010000012">
    <property type="protein sequence ID" value="GAA2727493.1"/>
    <property type="molecule type" value="Genomic_DNA"/>
</dbReference>
<dbReference type="RefSeq" id="WP_344451343.1">
    <property type="nucleotide sequence ID" value="NZ_BAAATZ010000012.1"/>
</dbReference>
<organism evidence="1 2">
    <name type="scientific">Actinocorallia aurantiaca</name>
    <dbReference type="NCBI Taxonomy" id="46204"/>
    <lineage>
        <taxon>Bacteria</taxon>
        <taxon>Bacillati</taxon>
        <taxon>Actinomycetota</taxon>
        <taxon>Actinomycetes</taxon>
        <taxon>Streptosporangiales</taxon>
        <taxon>Thermomonosporaceae</taxon>
        <taxon>Actinocorallia</taxon>
    </lineage>
</organism>
<sequence>MLNNQVPVIPEGMRKMYDDWHIAPAVRAGDFVFCSGVLGTGADGSALADPADQFDAVFQNLRHVLAAAGADLSHVVEMVTFHLDLQADISAFTAAKDRHVAEPYPAWTAVGVTQLGADAIPGARVELKATAYLGS</sequence>
<dbReference type="SUPFAM" id="SSF55298">
    <property type="entry name" value="YjgF-like"/>
    <property type="match status" value="1"/>
</dbReference>
<dbReference type="InterPro" id="IPR006175">
    <property type="entry name" value="YjgF/YER057c/UK114"/>
</dbReference>
<proteinExistence type="predicted"/>
<keyword evidence="2" id="KW-1185">Reference proteome</keyword>
<reference evidence="1 2" key="1">
    <citation type="journal article" date="2019" name="Int. J. Syst. Evol. Microbiol.">
        <title>The Global Catalogue of Microorganisms (GCM) 10K type strain sequencing project: providing services to taxonomists for standard genome sequencing and annotation.</title>
        <authorList>
            <consortium name="The Broad Institute Genomics Platform"/>
            <consortium name="The Broad Institute Genome Sequencing Center for Infectious Disease"/>
            <person name="Wu L."/>
            <person name="Ma J."/>
        </authorList>
    </citation>
    <scope>NUCLEOTIDE SEQUENCE [LARGE SCALE GENOMIC DNA]</scope>
    <source>
        <strain evidence="1 2">JCM 8201</strain>
    </source>
</reference>
<evidence type="ECO:0000313" key="1">
    <source>
        <dbReference type="EMBL" id="GAA2727493.1"/>
    </source>
</evidence>